<reference evidence="4 5" key="1">
    <citation type="submission" date="2019-12" db="EMBL/GenBank/DDBJ databases">
        <title>A genome sequence resource for the geographically widespread anthracnose pathogen Colletotrichum asianum.</title>
        <authorList>
            <person name="Meng Y."/>
        </authorList>
    </citation>
    <scope>NUCLEOTIDE SEQUENCE [LARGE SCALE GENOMIC DNA]</scope>
    <source>
        <strain evidence="4 5">ICMP 18580</strain>
    </source>
</reference>
<sequence>MFESPSSPQLANASSEPRQALHTFPPPTIFPPLRQPHNQTIIFLHGRGSSARIFAPDLLDTSVAGRETDMGSKSLRESLPNTRFVFPTAPRSRATIYRRSIINQWFDGSGDWEETVLGHAKETIEFLHRLLREEVLLVGGADRVFLGGFSQGCATALVCMLLWEGDSLGGIVGMCGMLPMGGDLGDILRQGDSGQEGLEYHGTRQERNVGLEENILEPTGDDTWDPFSHEEDSSQATPLIQALDLLREEIGFPRLESNSEPRVHEIPVFLGHGTEDDNVLLRYAEDASSVLQKAGCEVIFKKYEGLGHCHSPQMLRDILDFLAREIVC</sequence>
<dbReference type="SUPFAM" id="SSF53474">
    <property type="entry name" value="alpha/beta-Hydrolases"/>
    <property type="match status" value="1"/>
</dbReference>
<comment type="caution">
    <text evidence="4">The sequence shown here is derived from an EMBL/GenBank/DDBJ whole genome shotgun (WGS) entry which is preliminary data.</text>
</comment>
<dbReference type="InterPro" id="IPR003140">
    <property type="entry name" value="PLipase/COase/thioEstase"/>
</dbReference>
<dbReference type="EMBL" id="WOWK01000052">
    <property type="protein sequence ID" value="KAF0323431.1"/>
    <property type="molecule type" value="Genomic_DNA"/>
</dbReference>
<dbReference type="GO" id="GO:0008474">
    <property type="term" value="F:palmitoyl-(protein) hydrolase activity"/>
    <property type="evidence" value="ECO:0007669"/>
    <property type="project" value="TreeGrafter"/>
</dbReference>
<dbReference type="PANTHER" id="PTHR10655:SF64">
    <property type="entry name" value="PHOSPHOLIPASE_CARBOXYLESTERASE_THIOESTERASE DOMAIN-CONTAINING PROTEIN"/>
    <property type="match status" value="1"/>
</dbReference>
<feature type="compositionally biased region" description="Polar residues" evidence="2">
    <location>
        <begin position="1"/>
        <end position="17"/>
    </location>
</feature>
<keyword evidence="5" id="KW-1185">Reference proteome</keyword>
<dbReference type="AlphaFoldDB" id="A0A8H3W6P0"/>
<dbReference type="InterPro" id="IPR050565">
    <property type="entry name" value="LYPA1-2/EST-like"/>
</dbReference>
<organism evidence="4 5">
    <name type="scientific">Colletotrichum asianum</name>
    <dbReference type="NCBI Taxonomy" id="702518"/>
    <lineage>
        <taxon>Eukaryota</taxon>
        <taxon>Fungi</taxon>
        <taxon>Dikarya</taxon>
        <taxon>Ascomycota</taxon>
        <taxon>Pezizomycotina</taxon>
        <taxon>Sordariomycetes</taxon>
        <taxon>Hypocreomycetidae</taxon>
        <taxon>Glomerellales</taxon>
        <taxon>Glomerellaceae</taxon>
        <taxon>Colletotrichum</taxon>
        <taxon>Colletotrichum gloeosporioides species complex</taxon>
    </lineage>
</organism>
<evidence type="ECO:0000256" key="2">
    <source>
        <dbReference type="SAM" id="MobiDB-lite"/>
    </source>
</evidence>
<feature type="domain" description="Phospholipase/carboxylesterase/thioesterase" evidence="3">
    <location>
        <begin position="263"/>
        <end position="323"/>
    </location>
</feature>
<evidence type="ECO:0000313" key="5">
    <source>
        <dbReference type="Proteomes" id="UP000434172"/>
    </source>
</evidence>
<dbReference type="Proteomes" id="UP000434172">
    <property type="component" value="Unassembled WGS sequence"/>
</dbReference>
<feature type="region of interest" description="Disordered" evidence="2">
    <location>
        <begin position="1"/>
        <end position="32"/>
    </location>
</feature>
<evidence type="ECO:0000256" key="1">
    <source>
        <dbReference type="ARBA" id="ARBA00006499"/>
    </source>
</evidence>
<proteinExistence type="inferred from homology"/>
<dbReference type="GO" id="GO:0005737">
    <property type="term" value="C:cytoplasm"/>
    <property type="evidence" value="ECO:0007669"/>
    <property type="project" value="TreeGrafter"/>
</dbReference>
<comment type="similarity">
    <text evidence="1">Belongs to the AB hydrolase superfamily. AB hydrolase 2 family.</text>
</comment>
<accession>A0A8H3W6P0</accession>
<name>A0A8H3W6P0_9PEZI</name>
<dbReference type="Pfam" id="PF02230">
    <property type="entry name" value="Abhydrolase_2"/>
    <property type="match status" value="2"/>
</dbReference>
<dbReference type="GO" id="GO:0052689">
    <property type="term" value="F:carboxylic ester hydrolase activity"/>
    <property type="evidence" value="ECO:0007669"/>
    <property type="project" value="TreeGrafter"/>
</dbReference>
<gene>
    <name evidence="4" type="ORF">GQ607_009328</name>
</gene>
<dbReference type="PANTHER" id="PTHR10655">
    <property type="entry name" value="LYSOPHOSPHOLIPASE-RELATED"/>
    <property type="match status" value="1"/>
</dbReference>
<feature type="domain" description="Phospholipase/carboxylesterase/thioesterase" evidence="3">
    <location>
        <begin position="34"/>
        <end position="180"/>
    </location>
</feature>
<dbReference type="Gene3D" id="3.40.50.1820">
    <property type="entry name" value="alpha/beta hydrolase"/>
    <property type="match status" value="1"/>
</dbReference>
<dbReference type="OrthoDB" id="2418081at2759"/>
<evidence type="ECO:0000313" key="4">
    <source>
        <dbReference type="EMBL" id="KAF0323431.1"/>
    </source>
</evidence>
<dbReference type="InterPro" id="IPR029058">
    <property type="entry name" value="AB_hydrolase_fold"/>
</dbReference>
<protein>
    <submittedName>
        <fullName evidence="4">Acyl-protein thioesterase</fullName>
    </submittedName>
</protein>
<evidence type="ECO:0000259" key="3">
    <source>
        <dbReference type="Pfam" id="PF02230"/>
    </source>
</evidence>